<dbReference type="EMBL" id="LAZR01063207">
    <property type="protein sequence ID" value="KKK59958.1"/>
    <property type="molecule type" value="Genomic_DNA"/>
</dbReference>
<dbReference type="AlphaFoldDB" id="A0A0F8WTC9"/>
<dbReference type="PANTHER" id="PTHR21197:SF0">
    <property type="entry name" value="UDP-GALACTOPYRANOSE MUTASE"/>
    <property type="match status" value="1"/>
</dbReference>
<dbReference type="InterPro" id="IPR036188">
    <property type="entry name" value="FAD/NAD-bd_sf"/>
</dbReference>
<evidence type="ECO:0000259" key="1">
    <source>
        <dbReference type="Pfam" id="PF01593"/>
    </source>
</evidence>
<dbReference type="GO" id="GO:0016491">
    <property type="term" value="F:oxidoreductase activity"/>
    <property type="evidence" value="ECO:0007669"/>
    <property type="project" value="InterPro"/>
</dbReference>
<reference evidence="2" key="1">
    <citation type="journal article" date="2015" name="Nature">
        <title>Complex archaea that bridge the gap between prokaryotes and eukaryotes.</title>
        <authorList>
            <person name="Spang A."/>
            <person name="Saw J.H."/>
            <person name="Jorgensen S.L."/>
            <person name="Zaremba-Niedzwiedzka K."/>
            <person name="Martijn J."/>
            <person name="Lind A.E."/>
            <person name="van Eijk R."/>
            <person name="Schleper C."/>
            <person name="Guy L."/>
            <person name="Ettema T.J."/>
        </authorList>
    </citation>
    <scope>NUCLEOTIDE SEQUENCE</scope>
</reference>
<accession>A0A0F8WTC9</accession>
<evidence type="ECO:0000313" key="2">
    <source>
        <dbReference type="EMBL" id="KKK59958.1"/>
    </source>
</evidence>
<dbReference type="GO" id="GO:0005829">
    <property type="term" value="C:cytosol"/>
    <property type="evidence" value="ECO:0007669"/>
    <property type="project" value="TreeGrafter"/>
</dbReference>
<dbReference type="PANTHER" id="PTHR21197">
    <property type="entry name" value="UDP-GALACTOPYRANOSE MUTASE"/>
    <property type="match status" value="1"/>
</dbReference>
<dbReference type="GO" id="GO:0008767">
    <property type="term" value="F:UDP-galactopyranose mutase activity"/>
    <property type="evidence" value="ECO:0007669"/>
    <property type="project" value="TreeGrafter"/>
</dbReference>
<dbReference type="Gene3D" id="3.50.50.60">
    <property type="entry name" value="FAD/NAD(P)-binding domain"/>
    <property type="match status" value="1"/>
</dbReference>
<protein>
    <recommendedName>
        <fullName evidence="1">Amine oxidase domain-containing protein</fullName>
    </recommendedName>
</protein>
<proteinExistence type="predicted"/>
<dbReference type="Pfam" id="PF01593">
    <property type="entry name" value="Amino_oxidase"/>
    <property type="match status" value="1"/>
</dbReference>
<dbReference type="SUPFAM" id="SSF51905">
    <property type="entry name" value="FAD/NAD(P)-binding domain"/>
    <property type="match status" value="1"/>
</dbReference>
<organism evidence="2">
    <name type="scientific">marine sediment metagenome</name>
    <dbReference type="NCBI Taxonomy" id="412755"/>
    <lineage>
        <taxon>unclassified sequences</taxon>
        <taxon>metagenomes</taxon>
        <taxon>ecological metagenomes</taxon>
    </lineage>
</organism>
<name>A0A0F8WTC9_9ZZZZ</name>
<dbReference type="InterPro" id="IPR002937">
    <property type="entry name" value="Amino_oxidase"/>
</dbReference>
<dbReference type="GO" id="GO:0050660">
    <property type="term" value="F:flavin adenine dinucleotide binding"/>
    <property type="evidence" value="ECO:0007669"/>
    <property type="project" value="TreeGrafter"/>
</dbReference>
<feature type="non-terminal residue" evidence="2">
    <location>
        <position position="1"/>
    </location>
</feature>
<sequence>KKNQHKTLVDQFAFPTRGTGSLYEKMADTVRTNGGNVLLKSPVEKVLNREGSAYAIELVSGETIEYDHIVSTMPISLLVTRLPEVPDDIKERALSLKFRNTILVYLQLDSKNLFTDQWLYIHSSELSMGRMTNFRNWIPELYGEQKESILCLEYWANFEDPEWKRDDQWYIELAKNELNATGLARKEEVLDGKVIRIPRSYPVYFSRYKEVLEPVQEYLSSIGNLHVIGRYGSYKYNNQDHSIFMGLLASENILDGKSNDLWKINTDYDTYQEASVINETGLAESS</sequence>
<gene>
    <name evidence="2" type="ORF">LCGC14_3029150</name>
</gene>
<comment type="caution">
    <text evidence="2">The sequence shown here is derived from an EMBL/GenBank/DDBJ whole genome shotgun (WGS) entry which is preliminary data.</text>
</comment>
<feature type="domain" description="Amine oxidase" evidence="1">
    <location>
        <begin position="13"/>
        <end position="116"/>
    </location>
</feature>